<dbReference type="Proteomes" id="UP001163096">
    <property type="component" value="Chromosome"/>
</dbReference>
<protein>
    <submittedName>
        <fullName evidence="2">KEOPS complex subunit Pcc1</fullName>
    </submittedName>
</protein>
<organism evidence="2 3">
    <name type="scientific">Methanogenium organophilum</name>
    <dbReference type="NCBI Taxonomy" id="2199"/>
    <lineage>
        <taxon>Archaea</taxon>
        <taxon>Methanobacteriati</taxon>
        <taxon>Methanobacteriota</taxon>
        <taxon>Stenosarchaea group</taxon>
        <taxon>Methanomicrobia</taxon>
        <taxon>Methanomicrobiales</taxon>
        <taxon>Methanomicrobiaceae</taxon>
        <taxon>Methanogenium</taxon>
    </lineage>
</organism>
<dbReference type="NCBIfam" id="NF011470">
    <property type="entry name" value="PRK14887.1"/>
    <property type="match status" value="1"/>
</dbReference>
<sequence>MTMRIEGSVCTPHADAECVAEALSSDNLTNMKTTATDGMVRTDIRTDRLRSLVASVDDYLMNLAIAEEMCTYVSH</sequence>
<proteinExistence type="inferred from homology"/>
<gene>
    <name evidence="2" type="ORF">OU421_00170</name>
</gene>
<dbReference type="KEGG" id="mou:OU421_00170"/>
<dbReference type="GeneID" id="76833470"/>
<dbReference type="InterPro" id="IPR015419">
    <property type="entry name" value="CTAG/Pcc1"/>
</dbReference>
<keyword evidence="3" id="KW-1185">Reference proteome</keyword>
<dbReference type="Pfam" id="PF09341">
    <property type="entry name" value="Pcc1"/>
    <property type="match status" value="1"/>
</dbReference>
<reference evidence="2" key="1">
    <citation type="submission" date="2022-11" db="EMBL/GenBank/DDBJ databases">
        <title>Complete genome sequence of Methanogenium organophilum DSM 3596.</title>
        <authorList>
            <person name="Chen S.-C."/>
            <person name="Lai S.-J."/>
            <person name="You Y.-T."/>
        </authorList>
    </citation>
    <scope>NUCLEOTIDE SEQUENCE</scope>
    <source>
        <strain evidence="2">DSM 3596</strain>
    </source>
</reference>
<dbReference type="EMBL" id="CP113361">
    <property type="protein sequence ID" value="WAI01329.1"/>
    <property type="molecule type" value="Genomic_DNA"/>
</dbReference>
<dbReference type="AlphaFoldDB" id="A0A9X9T7Q3"/>
<evidence type="ECO:0000256" key="1">
    <source>
        <dbReference type="ARBA" id="ARBA00007073"/>
    </source>
</evidence>
<evidence type="ECO:0000313" key="2">
    <source>
        <dbReference type="EMBL" id="WAI01329.1"/>
    </source>
</evidence>
<name>A0A9X9T7Q3_METOG</name>
<dbReference type="RefSeq" id="WP_268186555.1">
    <property type="nucleotide sequence ID" value="NZ_CP113361.1"/>
</dbReference>
<accession>A0A9X9T7Q3</accession>
<comment type="similarity">
    <text evidence="1">Belongs to the CTAG/PCC1 family.</text>
</comment>
<evidence type="ECO:0000313" key="3">
    <source>
        <dbReference type="Proteomes" id="UP001163096"/>
    </source>
</evidence>